<name>A0ABN9W3N5_9DINO</name>
<gene>
    <name evidence="1" type="ORF">PCOR1329_LOCUS62801</name>
</gene>
<comment type="caution">
    <text evidence="1">The sequence shown here is derived from an EMBL/GenBank/DDBJ whole genome shotgun (WGS) entry which is preliminary data.</text>
</comment>
<organism evidence="1 2">
    <name type="scientific">Prorocentrum cordatum</name>
    <dbReference type="NCBI Taxonomy" id="2364126"/>
    <lineage>
        <taxon>Eukaryota</taxon>
        <taxon>Sar</taxon>
        <taxon>Alveolata</taxon>
        <taxon>Dinophyceae</taxon>
        <taxon>Prorocentrales</taxon>
        <taxon>Prorocentraceae</taxon>
        <taxon>Prorocentrum</taxon>
    </lineage>
</organism>
<accession>A0ABN9W3N5</accession>
<reference evidence="1" key="1">
    <citation type="submission" date="2023-10" db="EMBL/GenBank/DDBJ databases">
        <authorList>
            <person name="Chen Y."/>
            <person name="Shah S."/>
            <person name="Dougan E. K."/>
            <person name="Thang M."/>
            <person name="Chan C."/>
        </authorList>
    </citation>
    <scope>NUCLEOTIDE SEQUENCE [LARGE SCALE GENOMIC DNA]</scope>
</reference>
<evidence type="ECO:0000313" key="2">
    <source>
        <dbReference type="Proteomes" id="UP001189429"/>
    </source>
</evidence>
<dbReference type="Proteomes" id="UP001189429">
    <property type="component" value="Unassembled WGS sequence"/>
</dbReference>
<evidence type="ECO:0008006" key="3">
    <source>
        <dbReference type="Google" id="ProtNLM"/>
    </source>
</evidence>
<dbReference type="EMBL" id="CAUYUJ010017948">
    <property type="protein sequence ID" value="CAK0879341.1"/>
    <property type="molecule type" value="Genomic_DNA"/>
</dbReference>
<protein>
    <recommendedName>
        <fullName evidence="3">Cilia- and flagella-associated protein 206</fullName>
    </recommendedName>
</protein>
<proteinExistence type="predicted"/>
<evidence type="ECO:0000313" key="1">
    <source>
        <dbReference type="EMBL" id="CAK0879341.1"/>
    </source>
</evidence>
<keyword evidence="2" id="KW-1185">Reference proteome</keyword>
<sequence length="188" mass="20384">MAATYRFSKTPAMWSTGTAGSDYSDCLIDFENAPTTFTAALASLPTDDALPTIVCTDGLAGKVDVPSPPVLSDARKVQRQFADVQKPSDASILALAALTDGLLTMVDTDIVPHELQAFEGEQDFATDFLEAKTSGGEDWQRWRARREDRRTRLADRRRERLGKFGSKGHASFCTALCSSDCSLCLPAA</sequence>